<feature type="domain" description="Clp R" evidence="3">
    <location>
        <begin position="339"/>
        <end position="412"/>
    </location>
</feature>
<feature type="compositionally biased region" description="Basic and acidic residues" evidence="2">
    <location>
        <begin position="310"/>
        <end position="321"/>
    </location>
</feature>
<sequence>MLEPPSLGFKGLLERAYRRAHDAGVPEVGTDLVLNCTTYKVKGSDGQFLLSPLFTNVRWRGESARTDPPPPSTEWEACFGEDVAFEAAAALGEAAGYGGATRRVRSRHKNVPLPVFSMTVRYAVHDAIARAADQEGGHAEPRHLVAAMSKLSGPAAELLPHWVPRQDLQRIESGHDLQLDDSRSMPWAVGGLTGVRVLPAPGPRLLRGPWRLLAWWLGSYLRRPYRRHGARYGHPMLQLIEGNVYSKALQLDHGTATAAHVLLSLIDLHEQLASCDRPLPEEVARWNQAGLILAAHDVRLRPAARAAARLEPEPGDAEHDLTGLPTQGWPPPRTARVGAPTLGRTALAALRQASLAAHRLGHPYAGTTHLLAALLEEPNGPAARLLHQLGIDSDTIRAEAAHNLESQTSEPR</sequence>
<evidence type="ECO:0000256" key="1">
    <source>
        <dbReference type="PROSITE-ProRule" id="PRU01251"/>
    </source>
</evidence>
<evidence type="ECO:0000313" key="5">
    <source>
        <dbReference type="Proteomes" id="UP001501231"/>
    </source>
</evidence>
<name>A0ABN3IPU6_9ACTN</name>
<organism evidence="4 5">
    <name type="scientific">Actinomadura vinacea</name>
    <dbReference type="NCBI Taxonomy" id="115336"/>
    <lineage>
        <taxon>Bacteria</taxon>
        <taxon>Bacillati</taxon>
        <taxon>Actinomycetota</taxon>
        <taxon>Actinomycetes</taxon>
        <taxon>Streptosporangiales</taxon>
        <taxon>Thermomonosporaceae</taxon>
        <taxon>Actinomadura</taxon>
    </lineage>
</organism>
<evidence type="ECO:0000256" key="2">
    <source>
        <dbReference type="SAM" id="MobiDB-lite"/>
    </source>
</evidence>
<accession>A0ABN3IPU6</accession>
<dbReference type="Pfam" id="PF02861">
    <property type="entry name" value="Clp_N"/>
    <property type="match status" value="1"/>
</dbReference>
<keyword evidence="1" id="KW-0677">Repeat</keyword>
<gene>
    <name evidence="4" type="ORF">GCM10010191_19280</name>
</gene>
<dbReference type="InterPro" id="IPR004176">
    <property type="entry name" value="Clp_R_N"/>
</dbReference>
<dbReference type="Proteomes" id="UP001501231">
    <property type="component" value="Unassembled WGS sequence"/>
</dbReference>
<proteinExistence type="predicted"/>
<dbReference type="SUPFAM" id="SSF81923">
    <property type="entry name" value="Double Clp-N motif"/>
    <property type="match status" value="1"/>
</dbReference>
<dbReference type="InterPro" id="IPR036628">
    <property type="entry name" value="Clp_N_dom_sf"/>
</dbReference>
<feature type="region of interest" description="Disordered" evidence="2">
    <location>
        <begin position="310"/>
        <end position="333"/>
    </location>
</feature>
<dbReference type="RefSeq" id="WP_344588319.1">
    <property type="nucleotide sequence ID" value="NZ_BAAARW010000006.1"/>
</dbReference>
<dbReference type="Gene3D" id="1.10.1780.10">
    <property type="entry name" value="Clp, N-terminal domain"/>
    <property type="match status" value="1"/>
</dbReference>
<reference evidence="4 5" key="1">
    <citation type="journal article" date="2019" name="Int. J. Syst. Evol. Microbiol.">
        <title>The Global Catalogue of Microorganisms (GCM) 10K type strain sequencing project: providing services to taxonomists for standard genome sequencing and annotation.</title>
        <authorList>
            <consortium name="The Broad Institute Genomics Platform"/>
            <consortium name="The Broad Institute Genome Sequencing Center for Infectious Disease"/>
            <person name="Wu L."/>
            <person name="Ma J."/>
        </authorList>
    </citation>
    <scope>NUCLEOTIDE SEQUENCE [LARGE SCALE GENOMIC DNA]</scope>
    <source>
        <strain evidence="4 5">JCM 3325</strain>
    </source>
</reference>
<keyword evidence="5" id="KW-1185">Reference proteome</keyword>
<comment type="caution">
    <text evidence="4">The sequence shown here is derived from an EMBL/GenBank/DDBJ whole genome shotgun (WGS) entry which is preliminary data.</text>
</comment>
<evidence type="ECO:0000313" key="4">
    <source>
        <dbReference type="EMBL" id="GAA2410526.1"/>
    </source>
</evidence>
<dbReference type="EMBL" id="BAAARW010000006">
    <property type="protein sequence ID" value="GAA2410526.1"/>
    <property type="molecule type" value="Genomic_DNA"/>
</dbReference>
<evidence type="ECO:0000259" key="3">
    <source>
        <dbReference type="PROSITE" id="PS51903"/>
    </source>
</evidence>
<dbReference type="PROSITE" id="PS51903">
    <property type="entry name" value="CLP_R"/>
    <property type="match status" value="1"/>
</dbReference>
<protein>
    <recommendedName>
        <fullName evidence="3">Clp R domain-containing protein</fullName>
    </recommendedName>
</protein>